<keyword evidence="1" id="KW-0378">Hydrolase</keyword>
<proteinExistence type="predicted"/>
<keyword evidence="2" id="KW-0597">Phosphoprotein</keyword>
<dbReference type="Proteomes" id="UP000198827">
    <property type="component" value="Chromosome I"/>
</dbReference>
<dbReference type="GO" id="GO:0000160">
    <property type="term" value="P:phosphorelay signal transduction system"/>
    <property type="evidence" value="ECO:0007669"/>
    <property type="project" value="InterPro"/>
</dbReference>
<dbReference type="InterPro" id="IPR052016">
    <property type="entry name" value="Bact_Sigma-Reg"/>
</dbReference>
<dbReference type="Gene3D" id="3.30.565.10">
    <property type="entry name" value="Histidine kinase-like ATPase, C-terminal domain"/>
    <property type="match status" value="1"/>
</dbReference>
<dbReference type="Gene3D" id="3.40.50.2300">
    <property type="match status" value="1"/>
</dbReference>
<protein>
    <submittedName>
        <fullName evidence="4">Serine phosphatase RsbU, regulator of sigma subunit</fullName>
    </submittedName>
</protein>
<evidence type="ECO:0000313" key="4">
    <source>
        <dbReference type="EMBL" id="SDO35584.1"/>
    </source>
</evidence>
<dbReference type="SUPFAM" id="SSF81606">
    <property type="entry name" value="PP2C-like"/>
    <property type="match status" value="1"/>
</dbReference>
<dbReference type="InterPro" id="IPR036457">
    <property type="entry name" value="PPM-type-like_dom_sf"/>
</dbReference>
<sequence length="571" mass="63016">MTALQPSLEPLTILIAEDSAADRMLLSSIVRRQGHAVLTAANGAEAVETFRLQRPHLVLMDAMMPVMDGFEAARQIKDLAGETLVPIIFLTSLTESEALARCLEAGGDDFLAKPYNQVILAAKIKAMDRLRRLQATVLQQRDLISRHNDYLLNEQRVAKAVFDKVAHSGCLNAPNIRYLQSPYALFNGDLLLAAFTPAGDMHVLLGDFTGHGLPAAVGAMPLAEVFYGMTAKGYGLAETLREMNAKLKRILPVDMFCCATLLCLSFQRRSVEVWNGGMPDGYLHRIASGERTPLSARHLPLGVLSPQTFNDSTEVFPMAVGDRVFLLSDGVIDTCDANEQLFGVERLQRVFAANREPDALFEEIEQALRDFRGEARDDVSMVEISLLEAAQLSPPALVYSDSGQSCPLDWSVSFEFRADTLKRYNPLPYLLQLLLEVHGLRAQSGALYSVLAELYSNALEHGVLGLDSSLKRDAAGFARYYQQRNERLDELRDGYVRVHLQIAPHGEGGHLIIRVEDSGAGFDVARVMERPVDGGRLSGRGVSLIRQLSRNASWSDNGRSARVEFFWEALA</sequence>
<dbReference type="Gene3D" id="3.60.40.10">
    <property type="entry name" value="PPM-type phosphatase domain"/>
    <property type="match status" value="1"/>
</dbReference>
<reference evidence="4 5" key="1">
    <citation type="submission" date="2016-10" db="EMBL/GenBank/DDBJ databases">
        <authorList>
            <person name="de Groot N.N."/>
        </authorList>
    </citation>
    <scope>NUCLEOTIDE SEQUENCE [LARGE SCALE GENOMIC DNA]</scope>
    <source>
        <strain evidence="4 5">CECT 7543</strain>
    </source>
</reference>
<dbReference type="InterPro" id="IPR011006">
    <property type="entry name" value="CheY-like_superfamily"/>
</dbReference>
<gene>
    <name evidence="4" type="ORF">SAMN04489798_2737</name>
</gene>
<dbReference type="GO" id="GO:0016791">
    <property type="term" value="F:phosphatase activity"/>
    <property type="evidence" value="ECO:0007669"/>
    <property type="project" value="TreeGrafter"/>
</dbReference>
<organism evidence="4 5">
    <name type="scientific">Pseudomonas arsenicoxydans</name>
    <dbReference type="NCBI Taxonomy" id="702115"/>
    <lineage>
        <taxon>Bacteria</taxon>
        <taxon>Pseudomonadati</taxon>
        <taxon>Pseudomonadota</taxon>
        <taxon>Gammaproteobacteria</taxon>
        <taxon>Pseudomonadales</taxon>
        <taxon>Pseudomonadaceae</taxon>
        <taxon>Pseudomonas</taxon>
    </lineage>
</organism>
<dbReference type="InterPro" id="IPR001789">
    <property type="entry name" value="Sig_transdc_resp-reg_receiver"/>
</dbReference>
<evidence type="ECO:0000313" key="5">
    <source>
        <dbReference type="Proteomes" id="UP000198827"/>
    </source>
</evidence>
<feature type="domain" description="Response regulatory" evidence="3">
    <location>
        <begin position="12"/>
        <end position="128"/>
    </location>
</feature>
<dbReference type="SMART" id="SM00331">
    <property type="entry name" value="PP2C_SIG"/>
    <property type="match status" value="1"/>
</dbReference>
<dbReference type="CDD" id="cd16936">
    <property type="entry name" value="HATPase_RsbW-like"/>
    <property type="match status" value="1"/>
</dbReference>
<dbReference type="Pfam" id="PF00072">
    <property type="entry name" value="Response_reg"/>
    <property type="match status" value="1"/>
</dbReference>
<accession>A0A1H0IVN2</accession>
<feature type="modified residue" description="4-aspartylphosphate" evidence="2">
    <location>
        <position position="61"/>
    </location>
</feature>
<dbReference type="SUPFAM" id="SSF52172">
    <property type="entry name" value="CheY-like"/>
    <property type="match status" value="1"/>
</dbReference>
<evidence type="ECO:0000256" key="2">
    <source>
        <dbReference type="PROSITE-ProRule" id="PRU00169"/>
    </source>
</evidence>
<dbReference type="AlphaFoldDB" id="A0A1H0IVN2"/>
<name>A0A1H0IVN2_9PSED</name>
<dbReference type="InterPro" id="IPR036890">
    <property type="entry name" value="HATPase_C_sf"/>
</dbReference>
<dbReference type="SMART" id="SM00448">
    <property type="entry name" value="REC"/>
    <property type="match status" value="1"/>
</dbReference>
<dbReference type="SUPFAM" id="SSF55874">
    <property type="entry name" value="ATPase domain of HSP90 chaperone/DNA topoisomerase II/histidine kinase"/>
    <property type="match status" value="1"/>
</dbReference>
<dbReference type="PROSITE" id="PS50110">
    <property type="entry name" value="RESPONSE_REGULATORY"/>
    <property type="match status" value="1"/>
</dbReference>
<dbReference type="InterPro" id="IPR001932">
    <property type="entry name" value="PPM-type_phosphatase-like_dom"/>
</dbReference>
<dbReference type="EMBL" id="LT629705">
    <property type="protein sequence ID" value="SDO35584.1"/>
    <property type="molecule type" value="Genomic_DNA"/>
</dbReference>
<evidence type="ECO:0000256" key="1">
    <source>
        <dbReference type="ARBA" id="ARBA00022801"/>
    </source>
</evidence>
<evidence type="ECO:0000259" key="3">
    <source>
        <dbReference type="PROSITE" id="PS50110"/>
    </source>
</evidence>
<dbReference type="Pfam" id="PF07228">
    <property type="entry name" value="SpoIIE"/>
    <property type="match status" value="1"/>
</dbReference>
<dbReference type="PANTHER" id="PTHR43156:SF2">
    <property type="entry name" value="STAGE II SPORULATION PROTEIN E"/>
    <property type="match status" value="1"/>
</dbReference>
<dbReference type="PANTHER" id="PTHR43156">
    <property type="entry name" value="STAGE II SPORULATION PROTEIN E-RELATED"/>
    <property type="match status" value="1"/>
</dbReference>